<dbReference type="Gene3D" id="3.40.50.300">
    <property type="entry name" value="P-loop containing nucleotide triphosphate hydrolases"/>
    <property type="match status" value="1"/>
</dbReference>
<dbReference type="GO" id="GO:0005737">
    <property type="term" value="C:cytoplasm"/>
    <property type="evidence" value="ECO:0007669"/>
    <property type="project" value="UniProtKB-SubCell"/>
</dbReference>
<feature type="domain" description="AAA+ ATPase" evidence="12">
    <location>
        <begin position="149"/>
        <end position="289"/>
    </location>
</feature>
<dbReference type="AlphaFoldDB" id="A0A3F3HA41"/>
<dbReference type="PANTHER" id="PTHR30050">
    <property type="entry name" value="CHROMOSOMAL REPLICATION INITIATOR PROTEIN DNAA"/>
    <property type="match status" value="1"/>
</dbReference>
<dbReference type="InterPro" id="IPR003593">
    <property type="entry name" value="AAA+_ATPase"/>
</dbReference>
<dbReference type="GO" id="GO:0005524">
    <property type="term" value="F:ATP binding"/>
    <property type="evidence" value="ECO:0007669"/>
    <property type="project" value="UniProtKB-UniRule"/>
</dbReference>
<evidence type="ECO:0000256" key="5">
    <source>
        <dbReference type="ARBA" id="ARBA00022840"/>
    </source>
</evidence>
<dbReference type="FunFam" id="3.40.50.300:FF:000668">
    <property type="entry name" value="Chromosomal replication initiator protein DnaA"/>
    <property type="match status" value="1"/>
</dbReference>
<dbReference type="GO" id="GO:0006270">
    <property type="term" value="P:DNA replication initiation"/>
    <property type="evidence" value="ECO:0007669"/>
    <property type="project" value="UniProtKB-UniRule"/>
</dbReference>
<dbReference type="InterPro" id="IPR013317">
    <property type="entry name" value="DnaA_dom"/>
</dbReference>
<keyword evidence="6 8" id="KW-0446">Lipid-binding</keyword>
<dbReference type="InterPro" id="IPR010921">
    <property type="entry name" value="Trp_repressor/repl_initiator"/>
</dbReference>
<feature type="domain" description="Chromosomal replication initiator DnaA C-terminal" evidence="13">
    <location>
        <begin position="366"/>
        <end position="435"/>
    </location>
</feature>
<comment type="function">
    <text evidence="8 10">Plays an essential role in the initiation and regulation of chromosomal replication. ATP-DnaA binds to the origin of replication (oriC) to initiate formation of the DNA replication initiation complex once per cell cycle. Binds the DnaA box (a 9 base pair repeat at the origin) and separates the double-stranded (ds)DNA. Forms a right-handed helical filament on oriC DNA; dsDNA binds to the exterior of the filament while single-stranded (ss)DNA is stabiized in the filament's interior. The ATP-DnaA-oriC complex binds and stabilizes one strand of the AT-rich DNA unwinding element (DUE), permitting loading of DNA polymerase. After initiation quickly degrades to an ADP-DnaA complex that is not apt for DNA replication. Binds acidic phospholipids.</text>
</comment>
<protein>
    <recommendedName>
        <fullName evidence="8 9">Chromosomal replication initiator protein DnaA</fullName>
    </recommendedName>
</protein>
<dbReference type="InterPro" id="IPR027417">
    <property type="entry name" value="P-loop_NTPase"/>
</dbReference>
<comment type="subcellular location">
    <subcellularLocation>
        <location evidence="8">Cytoplasm</location>
    </subcellularLocation>
</comment>
<evidence type="ECO:0000259" key="12">
    <source>
        <dbReference type="SMART" id="SM00382"/>
    </source>
</evidence>
<name>A0A3F3HA41_9LACO</name>
<dbReference type="InterPro" id="IPR001957">
    <property type="entry name" value="Chromosome_initiator_DnaA"/>
</dbReference>
<feature type="binding site" evidence="8">
    <location>
        <position position="163"/>
    </location>
    <ligand>
        <name>ATP</name>
        <dbReference type="ChEBI" id="CHEBI:30616"/>
    </ligand>
</feature>
<organism evidence="14 15">
    <name type="scientific">Fructobacillus pseudoficulneus</name>
    <dbReference type="NCBI Taxonomy" id="220714"/>
    <lineage>
        <taxon>Bacteria</taxon>
        <taxon>Bacillati</taxon>
        <taxon>Bacillota</taxon>
        <taxon>Bacilli</taxon>
        <taxon>Lactobacillales</taxon>
        <taxon>Lactobacillaceae</taxon>
        <taxon>Fructobacillus</taxon>
    </lineage>
</organism>
<evidence type="ECO:0000259" key="13">
    <source>
        <dbReference type="SMART" id="SM00760"/>
    </source>
</evidence>
<dbReference type="STRING" id="220714.SAMN05660469_1150"/>
<evidence type="ECO:0000313" key="14">
    <source>
        <dbReference type="EMBL" id="GAP03289.1"/>
    </source>
</evidence>
<sequence>MSNTLDPNDLWKQVSLLLYKTTGPVSFETMIAPLKPQGFEDGKLILSVPAEHAEKIIGAWNNKQYALDFVQHANEITGDFIRPELRVLSESMEPTAQPAVTNSIPPTQIPFSQDNDLNPDFTFEKFVKGSGNENALAVALAVAEAPGKVYNPFLIYGGVGLGKTHLMQSIGNEYASTHPNARIKYATAEDFLNDFTDSLREGNKADSNATAKFKKTYRSLDMLLIDDIQFWSGKEKVQEEFFNTFNALTKSGKQIVMTSDRYPTDIPDLLTRLTSRFEAGITQDIQKPDLPTRVAILRNLQERNDLDIPNEVLELIGEKIDTNVRSLEGAFHKFEAKIRFMNKPATIETAQSILAELNIDQGKKVTVERIQETVANYFMQTVADMQGTRRQADLVNARHIAIYLTRTMTNKSLPDIGRSFGGRDHSSISHAYNKVAEQVETEPKTKELIEDLANEIKNGK</sequence>
<dbReference type="Gene3D" id="3.30.300.180">
    <property type="match status" value="1"/>
</dbReference>
<dbReference type="NCBIfam" id="TIGR00362">
    <property type="entry name" value="DnaA"/>
    <property type="match status" value="1"/>
</dbReference>
<evidence type="ECO:0000256" key="2">
    <source>
        <dbReference type="ARBA" id="ARBA00022490"/>
    </source>
</evidence>
<proteinExistence type="inferred from homology"/>
<comment type="domain">
    <text evidence="8">Domain I is involved in oligomerization and binding regulators, domain II is flexibile and of varying length in different bacteria, domain III forms the AAA+ region, while domain IV binds dsDNA.</text>
</comment>
<dbReference type="InterPro" id="IPR020591">
    <property type="entry name" value="Chromosome_initiator_DnaA-like"/>
</dbReference>
<evidence type="ECO:0000256" key="8">
    <source>
        <dbReference type="HAMAP-Rule" id="MF_00377"/>
    </source>
</evidence>
<dbReference type="CDD" id="cd06571">
    <property type="entry name" value="Bac_DnaA_C"/>
    <property type="match status" value="1"/>
</dbReference>
<dbReference type="PRINTS" id="PR00051">
    <property type="entry name" value="DNAA"/>
</dbReference>
<evidence type="ECO:0000256" key="3">
    <source>
        <dbReference type="ARBA" id="ARBA00022705"/>
    </source>
</evidence>
<comment type="caution">
    <text evidence="8">Lacks conserved residue(s) required for the propagation of feature annotation.</text>
</comment>
<dbReference type="HAMAP" id="MF_00377">
    <property type="entry name" value="DnaA_bact"/>
    <property type="match status" value="1"/>
</dbReference>
<reference evidence="14 15" key="1">
    <citation type="journal article" date="2015" name="BMC Genomics">
        <title>Comparative genomics of Fructobacillus spp. and Leuconostoc spp. reveals niche-specific evolution of Fructobacillus spp.</title>
        <authorList>
            <person name="Endo A."/>
            <person name="Tanizawa Y."/>
            <person name="Tanaka N."/>
            <person name="Maeno S."/>
            <person name="Kumar H."/>
            <person name="Shiwa Y."/>
            <person name="Okada S."/>
            <person name="Yoshikawa H."/>
            <person name="Dicks L."/>
            <person name="Nakagawa J."/>
            <person name="Arita M."/>
        </authorList>
    </citation>
    <scope>NUCLEOTIDE SEQUENCE [LARGE SCALE GENOMIC DNA]</scope>
    <source>
        <strain evidence="14 15">DSM 15468</strain>
    </source>
</reference>
<dbReference type="PROSITE" id="PS01008">
    <property type="entry name" value="DNAA"/>
    <property type="match status" value="1"/>
</dbReference>
<dbReference type="OrthoDB" id="9807019at2"/>
<dbReference type="Pfam" id="PF11638">
    <property type="entry name" value="DnaA_N"/>
    <property type="match status" value="1"/>
</dbReference>
<dbReference type="SUPFAM" id="SSF48295">
    <property type="entry name" value="TrpR-like"/>
    <property type="match status" value="1"/>
</dbReference>
<dbReference type="EMBL" id="DF968068">
    <property type="protein sequence ID" value="GAP03289.1"/>
    <property type="molecule type" value="Genomic_DNA"/>
</dbReference>
<feature type="region of interest" description="Domain I, interacts with DnaA modulators" evidence="8">
    <location>
        <begin position="1"/>
        <end position="92"/>
    </location>
</feature>
<dbReference type="GO" id="GO:0008289">
    <property type="term" value="F:lipid binding"/>
    <property type="evidence" value="ECO:0007669"/>
    <property type="project" value="UniProtKB-KW"/>
</dbReference>
<dbReference type="InterPro" id="IPR024633">
    <property type="entry name" value="DnaA_N_dom"/>
</dbReference>
<dbReference type="GO" id="GO:0006275">
    <property type="term" value="P:regulation of DNA replication"/>
    <property type="evidence" value="ECO:0007669"/>
    <property type="project" value="UniProtKB-UniRule"/>
</dbReference>
<dbReference type="RefSeq" id="WP_059378880.1">
    <property type="nucleotide sequence ID" value="NZ_DF968068.1"/>
</dbReference>
<keyword evidence="2 8" id="KW-0963">Cytoplasm</keyword>
<dbReference type="InterPro" id="IPR013159">
    <property type="entry name" value="DnaA_C"/>
</dbReference>
<dbReference type="Pfam" id="PF00308">
    <property type="entry name" value="Bac_DnaA"/>
    <property type="match status" value="1"/>
</dbReference>
<dbReference type="Pfam" id="PF08299">
    <property type="entry name" value="Bac_DnaA_C"/>
    <property type="match status" value="1"/>
</dbReference>
<keyword evidence="3 8" id="KW-0235">DNA replication</keyword>
<keyword evidence="5 8" id="KW-0067">ATP-binding</keyword>
<dbReference type="Gene3D" id="1.10.1750.10">
    <property type="match status" value="1"/>
</dbReference>
<evidence type="ECO:0000256" key="1">
    <source>
        <dbReference type="ARBA" id="ARBA00006583"/>
    </source>
</evidence>
<dbReference type="Proteomes" id="UP000061227">
    <property type="component" value="Unassembled WGS sequence"/>
</dbReference>
<dbReference type="SUPFAM" id="SSF52540">
    <property type="entry name" value="P-loop containing nucleoside triphosphate hydrolases"/>
    <property type="match status" value="1"/>
</dbReference>
<evidence type="ECO:0000256" key="9">
    <source>
        <dbReference type="NCBIfam" id="TIGR00362"/>
    </source>
</evidence>
<evidence type="ECO:0000256" key="6">
    <source>
        <dbReference type="ARBA" id="ARBA00023121"/>
    </source>
</evidence>
<keyword evidence="7 8" id="KW-0238">DNA-binding</keyword>
<keyword evidence="4 8" id="KW-0547">Nucleotide-binding</keyword>
<gene>
    <name evidence="8 14" type="primary">dnaA</name>
    <name evidence="14" type="ORF">FPFC_060070</name>
</gene>
<evidence type="ECO:0000256" key="10">
    <source>
        <dbReference type="RuleBase" id="RU000577"/>
    </source>
</evidence>
<evidence type="ECO:0000256" key="7">
    <source>
        <dbReference type="ARBA" id="ARBA00023125"/>
    </source>
</evidence>
<dbReference type="InterPro" id="IPR038454">
    <property type="entry name" value="DnaA_N_sf"/>
</dbReference>
<evidence type="ECO:0000256" key="4">
    <source>
        <dbReference type="ARBA" id="ARBA00022741"/>
    </source>
</evidence>
<dbReference type="GO" id="GO:0003688">
    <property type="term" value="F:DNA replication origin binding"/>
    <property type="evidence" value="ECO:0007669"/>
    <property type="project" value="UniProtKB-UniRule"/>
</dbReference>
<feature type="binding site" evidence="8">
    <location>
        <position position="162"/>
    </location>
    <ligand>
        <name>ATP</name>
        <dbReference type="ChEBI" id="CHEBI:30616"/>
    </ligand>
</feature>
<accession>A0A3F3HA41</accession>
<feature type="binding site" evidence="8">
    <location>
        <position position="164"/>
    </location>
    <ligand>
        <name>ATP</name>
        <dbReference type="ChEBI" id="CHEBI:30616"/>
    </ligand>
</feature>
<dbReference type="CDD" id="cd00009">
    <property type="entry name" value="AAA"/>
    <property type="match status" value="1"/>
</dbReference>
<feature type="binding site" evidence="8">
    <location>
        <position position="160"/>
    </location>
    <ligand>
        <name>ATP</name>
        <dbReference type="ChEBI" id="CHEBI:30616"/>
    </ligand>
</feature>
<dbReference type="SMART" id="SM00382">
    <property type="entry name" value="AAA"/>
    <property type="match status" value="1"/>
</dbReference>
<dbReference type="InterPro" id="IPR018312">
    <property type="entry name" value="Chromosome_initiator_DnaA_CS"/>
</dbReference>
<comment type="subunit">
    <text evidence="8">Oligomerizes as a right-handed, spiral filament on DNA at oriC.</text>
</comment>
<comment type="similarity">
    <text evidence="1 8 11">Belongs to the DnaA family.</text>
</comment>
<keyword evidence="15" id="KW-1185">Reference proteome</keyword>
<dbReference type="Gene3D" id="1.10.8.60">
    <property type="match status" value="1"/>
</dbReference>
<dbReference type="SMART" id="SM00760">
    <property type="entry name" value="Bac_DnaA_C"/>
    <property type="match status" value="1"/>
</dbReference>
<dbReference type="GO" id="GO:0005886">
    <property type="term" value="C:plasma membrane"/>
    <property type="evidence" value="ECO:0007669"/>
    <property type="project" value="TreeGrafter"/>
</dbReference>
<dbReference type="PANTHER" id="PTHR30050:SF2">
    <property type="entry name" value="CHROMOSOMAL REPLICATION INITIATOR PROTEIN DNAA"/>
    <property type="match status" value="1"/>
</dbReference>
<evidence type="ECO:0000313" key="15">
    <source>
        <dbReference type="Proteomes" id="UP000061227"/>
    </source>
</evidence>
<feature type="region of interest" description="Domain IV, binds dsDNA" evidence="8">
    <location>
        <begin position="339"/>
        <end position="460"/>
    </location>
</feature>
<evidence type="ECO:0000256" key="11">
    <source>
        <dbReference type="RuleBase" id="RU004227"/>
    </source>
</evidence>